<evidence type="ECO:0000313" key="3">
    <source>
        <dbReference type="Proteomes" id="UP000641932"/>
    </source>
</evidence>
<comment type="caution">
    <text evidence="2">The sequence shown here is derived from an EMBL/GenBank/DDBJ whole genome shotgun (WGS) entry which is preliminary data.</text>
</comment>
<evidence type="ECO:0000313" key="2">
    <source>
        <dbReference type="EMBL" id="GGO99567.1"/>
    </source>
</evidence>
<reference evidence="2" key="1">
    <citation type="journal article" date="2014" name="Int. J. Syst. Evol. Microbiol.">
        <title>Complete genome sequence of Corynebacterium casei LMG S-19264T (=DSM 44701T), isolated from a smear-ripened cheese.</title>
        <authorList>
            <consortium name="US DOE Joint Genome Institute (JGI-PGF)"/>
            <person name="Walter F."/>
            <person name="Albersmeier A."/>
            <person name="Kalinowski J."/>
            <person name="Ruckert C."/>
        </authorList>
    </citation>
    <scope>NUCLEOTIDE SEQUENCE</scope>
    <source>
        <strain evidence="2">CGMCC 4.7201</strain>
    </source>
</reference>
<accession>A0A918E2I4</accession>
<dbReference type="AlphaFoldDB" id="A0A918E2I4"/>
<keyword evidence="3" id="KW-1185">Reference proteome</keyword>
<gene>
    <name evidence="2" type="ORF">GCM10012280_66320</name>
</gene>
<feature type="compositionally biased region" description="Polar residues" evidence="1">
    <location>
        <begin position="1"/>
        <end position="15"/>
    </location>
</feature>
<reference evidence="2" key="2">
    <citation type="submission" date="2020-09" db="EMBL/GenBank/DDBJ databases">
        <authorList>
            <person name="Sun Q."/>
            <person name="Zhou Y."/>
        </authorList>
    </citation>
    <scope>NUCLEOTIDE SEQUENCE</scope>
    <source>
        <strain evidence="2">CGMCC 4.7201</strain>
    </source>
</reference>
<sequence length="76" mass="7526">MASASAPSVTTTKATSEIGPKGARAEGRAKTPVPMMLPITRADAAGRPSAAGGAGREPLRVGLDMTALLDAVAADH</sequence>
<feature type="region of interest" description="Disordered" evidence="1">
    <location>
        <begin position="1"/>
        <end position="34"/>
    </location>
</feature>
<organism evidence="2 3">
    <name type="scientific">Wenjunlia tyrosinilytica</name>
    <dbReference type="NCBI Taxonomy" id="1544741"/>
    <lineage>
        <taxon>Bacteria</taxon>
        <taxon>Bacillati</taxon>
        <taxon>Actinomycetota</taxon>
        <taxon>Actinomycetes</taxon>
        <taxon>Kitasatosporales</taxon>
        <taxon>Streptomycetaceae</taxon>
        <taxon>Wenjunlia</taxon>
    </lineage>
</organism>
<evidence type="ECO:0000256" key="1">
    <source>
        <dbReference type="SAM" id="MobiDB-lite"/>
    </source>
</evidence>
<name>A0A918E2I4_9ACTN</name>
<dbReference type="Proteomes" id="UP000641932">
    <property type="component" value="Unassembled WGS sequence"/>
</dbReference>
<dbReference type="EMBL" id="BMMS01000046">
    <property type="protein sequence ID" value="GGO99567.1"/>
    <property type="molecule type" value="Genomic_DNA"/>
</dbReference>
<proteinExistence type="predicted"/>
<protein>
    <submittedName>
        <fullName evidence="2">Uncharacterized protein</fullName>
    </submittedName>
</protein>